<evidence type="ECO:0000313" key="5">
    <source>
        <dbReference type="Proteomes" id="UP000239047"/>
    </source>
</evidence>
<dbReference type="PROSITE" id="PS51257">
    <property type="entry name" value="PROKAR_LIPOPROTEIN"/>
    <property type="match status" value="1"/>
</dbReference>
<accession>A0A2S5GBX2</accession>
<keyword evidence="2" id="KW-1133">Transmembrane helix</keyword>
<feature type="transmembrane region" description="Helical" evidence="2">
    <location>
        <begin position="12"/>
        <end position="35"/>
    </location>
</feature>
<dbReference type="Gene3D" id="3.40.630.190">
    <property type="entry name" value="LCP protein"/>
    <property type="match status" value="1"/>
</dbReference>
<protein>
    <submittedName>
        <fullName evidence="4">LytR family transcriptional regulator</fullName>
    </submittedName>
</protein>
<dbReference type="PANTHER" id="PTHR33392">
    <property type="entry name" value="POLYISOPRENYL-TEICHOIC ACID--PEPTIDOGLYCAN TEICHOIC ACID TRANSFERASE TAGU"/>
    <property type="match status" value="1"/>
</dbReference>
<reference evidence="4 5" key="1">
    <citation type="submission" date="2018-02" db="EMBL/GenBank/DDBJ databases">
        <title>Jeotgalibacillus proteolyticum sp. nov. a protease producing bacterium isolated from ocean sediments of Laizhou Bay.</title>
        <authorList>
            <person name="Li Y."/>
        </authorList>
    </citation>
    <scope>NUCLEOTIDE SEQUENCE [LARGE SCALE GENOMIC DNA]</scope>
    <source>
        <strain evidence="4 5">22-7</strain>
    </source>
</reference>
<dbReference type="InterPro" id="IPR050922">
    <property type="entry name" value="LytR/CpsA/Psr_CW_biosynth"/>
</dbReference>
<dbReference type="Proteomes" id="UP000239047">
    <property type="component" value="Unassembled WGS sequence"/>
</dbReference>
<dbReference type="PANTHER" id="PTHR33392:SF6">
    <property type="entry name" value="POLYISOPRENYL-TEICHOIC ACID--PEPTIDOGLYCAN TEICHOIC ACID TRANSFERASE TAGU"/>
    <property type="match status" value="1"/>
</dbReference>
<feature type="domain" description="Cell envelope-related transcriptional attenuator" evidence="3">
    <location>
        <begin position="85"/>
        <end position="226"/>
    </location>
</feature>
<gene>
    <name evidence="4" type="ORF">C4B60_12630</name>
</gene>
<dbReference type="EMBL" id="PREZ01000004">
    <property type="protein sequence ID" value="PPA70414.1"/>
    <property type="molecule type" value="Genomic_DNA"/>
</dbReference>
<keyword evidence="5" id="KW-1185">Reference proteome</keyword>
<evidence type="ECO:0000259" key="3">
    <source>
        <dbReference type="Pfam" id="PF03816"/>
    </source>
</evidence>
<sequence>MNGIRDKFRSGWVRWSLLILVFLLITGAGCFSVLYHSLHTASKGMLSPLDRDKSAKRSEEVRIEEKDPFSVLVLGVDEREGDAGRSDTMMVVIVNPADEKTNILSIPRDTYTEIAGYGTKDKINHAYAYGGVEMAMSTVENMLDIPIDYYVKVNMEGFEDIIDLLGGVTVDNTFEFTAGGFQFPKGKIIMNGKQALSYSRMRAADPNGDFGRQERQRNVIQSIIKEGTTLSAFFNSGNILQTLGENVKTNLTFDQLIGIQNDYKSATQTIQQLSLEEGTNQSIKGVYYYVIPEEEIAAASKILRGELGF</sequence>
<dbReference type="AlphaFoldDB" id="A0A2S5GBX2"/>
<proteinExistence type="inferred from homology"/>
<evidence type="ECO:0000256" key="2">
    <source>
        <dbReference type="SAM" id="Phobius"/>
    </source>
</evidence>
<comment type="caution">
    <text evidence="4">The sequence shown here is derived from an EMBL/GenBank/DDBJ whole genome shotgun (WGS) entry which is preliminary data.</text>
</comment>
<keyword evidence="2" id="KW-0812">Transmembrane</keyword>
<dbReference type="Pfam" id="PF03816">
    <property type="entry name" value="LytR_cpsA_psr"/>
    <property type="match status" value="1"/>
</dbReference>
<name>A0A2S5GBX2_9BACL</name>
<dbReference type="InterPro" id="IPR004474">
    <property type="entry name" value="LytR_CpsA_psr"/>
</dbReference>
<dbReference type="RefSeq" id="WP_104058364.1">
    <property type="nucleotide sequence ID" value="NZ_PREZ01000004.1"/>
</dbReference>
<comment type="similarity">
    <text evidence="1">Belongs to the LytR/CpsA/Psr (LCP) family.</text>
</comment>
<evidence type="ECO:0000313" key="4">
    <source>
        <dbReference type="EMBL" id="PPA70414.1"/>
    </source>
</evidence>
<dbReference type="OrthoDB" id="27330at2"/>
<dbReference type="NCBIfam" id="TIGR00350">
    <property type="entry name" value="lytR_cpsA_psr"/>
    <property type="match status" value="1"/>
</dbReference>
<keyword evidence="2" id="KW-0472">Membrane</keyword>
<organism evidence="4 5">
    <name type="scientific">Jeotgalibacillus proteolyticus</name>
    <dbReference type="NCBI Taxonomy" id="2082395"/>
    <lineage>
        <taxon>Bacteria</taxon>
        <taxon>Bacillati</taxon>
        <taxon>Bacillota</taxon>
        <taxon>Bacilli</taxon>
        <taxon>Bacillales</taxon>
        <taxon>Caryophanaceae</taxon>
        <taxon>Jeotgalibacillus</taxon>
    </lineage>
</organism>
<evidence type="ECO:0000256" key="1">
    <source>
        <dbReference type="ARBA" id="ARBA00006068"/>
    </source>
</evidence>